<keyword evidence="3" id="KW-1185">Reference proteome</keyword>
<dbReference type="EMBL" id="JACHEK010000001">
    <property type="protein sequence ID" value="MBB6142256.1"/>
    <property type="molecule type" value="Genomic_DNA"/>
</dbReference>
<dbReference type="Gene3D" id="1.10.3300.10">
    <property type="entry name" value="Jann2411-like domain"/>
    <property type="match status" value="1"/>
</dbReference>
<organism evidence="2 3">
    <name type="scientific">Silvibacterium bohemicum</name>
    <dbReference type="NCBI Taxonomy" id="1577686"/>
    <lineage>
        <taxon>Bacteria</taxon>
        <taxon>Pseudomonadati</taxon>
        <taxon>Acidobacteriota</taxon>
        <taxon>Terriglobia</taxon>
        <taxon>Terriglobales</taxon>
        <taxon>Acidobacteriaceae</taxon>
        <taxon>Silvibacterium</taxon>
    </lineage>
</organism>
<gene>
    <name evidence="2" type="ORF">HNQ77_000194</name>
</gene>
<dbReference type="AlphaFoldDB" id="A0A841JLM8"/>
<proteinExistence type="predicted"/>
<dbReference type="InterPro" id="IPR010852">
    <property type="entry name" value="ABATE"/>
</dbReference>
<evidence type="ECO:0000313" key="3">
    <source>
        <dbReference type="Proteomes" id="UP000538666"/>
    </source>
</evidence>
<dbReference type="SUPFAM" id="SSF160904">
    <property type="entry name" value="Jann2411-like"/>
    <property type="match status" value="1"/>
</dbReference>
<dbReference type="InterPro" id="IPR023286">
    <property type="entry name" value="ABATE_dom_sf"/>
</dbReference>
<dbReference type="Proteomes" id="UP000538666">
    <property type="component" value="Unassembled WGS sequence"/>
</dbReference>
<evidence type="ECO:0000259" key="1">
    <source>
        <dbReference type="Pfam" id="PF11706"/>
    </source>
</evidence>
<dbReference type="PANTHER" id="PTHR35525">
    <property type="entry name" value="BLL6575 PROTEIN"/>
    <property type="match status" value="1"/>
</dbReference>
<dbReference type="RefSeq" id="WP_050057509.1">
    <property type="nucleotide sequence ID" value="NZ_JACHEK010000001.1"/>
</dbReference>
<dbReference type="OrthoDB" id="123307at2"/>
<protein>
    <submittedName>
        <fullName evidence="2">Putative RNA-binding Zn ribbon-like protein</fullName>
    </submittedName>
</protein>
<dbReference type="Pfam" id="PF07336">
    <property type="entry name" value="ABATE"/>
    <property type="match status" value="1"/>
</dbReference>
<dbReference type="Pfam" id="PF11706">
    <property type="entry name" value="zf-CGNR"/>
    <property type="match status" value="1"/>
</dbReference>
<feature type="domain" description="Zinc finger CGNR" evidence="1">
    <location>
        <begin position="152"/>
        <end position="194"/>
    </location>
</feature>
<comment type="caution">
    <text evidence="2">The sequence shown here is derived from an EMBL/GenBank/DDBJ whole genome shotgun (WGS) entry which is preliminary data.</text>
</comment>
<reference evidence="2 3" key="1">
    <citation type="submission" date="2020-08" db="EMBL/GenBank/DDBJ databases">
        <title>Genomic Encyclopedia of Type Strains, Phase IV (KMG-IV): sequencing the most valuable type-strain genomes for metagenomic binning, comparative biology and taxonomic classification.</title>
        <authorList>
            <person name="Goeker M."/>
        </authorList>
    </citation>
    <scope>NUCLEOTIDE SEQUENCE [LARGE SCALE GENOMIC DNA]</scope>
    <source>
        <strain evidence="2 3">DSM 103733</strain>
    </source>
</reference>
<dbReference type="InterPro" id="IPR021005">
    <property type="entry name" value="Znf_CGNR"/>
</dbReference>
<sequence>MPQPFDPPNAGMAPVFLADHPVLDFLNTVAVVEGRPVDFLQSDEDVLRWLKQAGFTEEGAPKLTGAMLLAAARKLREAVRGLVAKRKVGSRADASVFNAFLAKTGSYPQLVWEGRKPPRVERVREQKSPEQMLARLADSAADLLTNGDFDLIRECEDDSCVLWFYDRTKSHRRRWCSMAACGNRNKVKAFRQRQLA</sequence>
<name>A0A841JLM8_9BACT</name>
<evidence type="ECO:0000313" key="2">
    <source>
        <dbReference type="EMBL" id="MBB6142256.1"/>
    </source>
</evidence>
<accession>A0A841JLM8</accession>
<dbReference type="PANTHER" id="PTHR35525:SF3">
    <property type="entry name" value="BLL6575 PROTEIN"/>
    <property type="match status" value="1"/>
</dbReference>